<keyword evidence="1 7" id="KW-0444">Lipid biosynthesis</keyword>
<reference evidence="9 10" key="1">
    <citation type="journal article" date="2013" name="Int. J. Syst. Evol. Microbiol.">
        <title>Marinoscillum luteum sp. nov., isolated from marine sediment.</title>
        <authorList>
            <person name="Cha I.T."/>
            <person name="Park S.J."/>
            <person name="Kim S.J."/>
            <person name="Kim J.G."/>
            <person name="Jung M.Y."/>
            <person name="Shin K.S."/>
            <person name="Kwon K.K."/>
            <person name="Yang S.H."/>
            <person name="Seo Y.S."/>
            <person name="Rhee S.K."/>
        </authorList>
    </citation>
    <scope>NUCLEOTIDE SEQUENCE [LARGE SCALE GENOMIC DNA]</scope>
    <source>
        <strain evidence="9 10">KCTC 23939</strain>
    </source>
</reference>
<evidence type="ECO:0000256" key="6">
    <source>
        <dbReference type="ARBA" id="ARBA00023315"/>
    </source>
</evidence>
<comment type="function">
    <text evidence="7">Catalyzes the N-acylation of UDP-3-O-acylglucosamine using 3-hydroxyacyl-ACP as the acyl donor. Is involved in the biosynthesis of lipid A, a phosphorylated glycolipid that anchors the lipopolysaccharide to the outer membrane of the cell.</text>
</comment>
<comment type="catalytic activity">
    <reaction evidence="7">
        <text>a UDP-3-O-[(3R)-3-hydroxyacyl]-alpha-D-glucosamine + a (3R)-hydroxyacyl-[ACP] = a UDP-2-N,3-O-bis[(3R)-3-hydroxyacyl]-alpha-D-glucosamine + holo-[ACP] + H(+)</text>
        <dbReference type="Rhea" id="RHEA:53836"/>
        <dbReference type="Rhea" id="RHEA-COMP:9685"/>
        <dbReference type="Rhea" id="RHEA-COMP:9945"/>
        <dbReference type="ChEBI" id="CHEBI:15378"/>
        <dbReference type="ChEBI" id="CHEBI:64479"/>
        <dbReference type="ChEBI" id="CHEBI:78827"/>
        <dbReference type="ChEBI" id="CHEBI:137740"/>
        <dbReference type="ChEBI" id="CHEBI:137748"/>
        <dbReference type="EC" id="2.3.1.191"/>
    </reaction>
</comment>
<dbReference type="Gene3D" id="3.40.1390.10">
    <property type="entry name" value="MurE/MurF, N-terminal domain"/>
    <property type="match status" value="1"/>
</dbReference>
<keyword evidence="3 7" id="KW-0808">Transferase</keyword>
<gene>
    <name evidence="7 9" type="primary">lpxD</name>
    <name evidence="9" type="ORF">ACHKAR_18720</name>
</gene>
<evidence type="ECO:0000256" key="2">
    <source>
        <dbReference type="ARBA" id="ARBA00022556"/>
    </source>
</evidence>
<evidence type="ECO:0000256" key="3">
    <source>
        <dbReference type="ARBA" id="ARBA00022679"/>
    </source>
</evidence>
<comment type="caution">
    <text evidence="9">The sequence shown here is derived from an EMBL/GenBank/DDBJ whole genome shotgun (WGS) entry which is preliminary data.</text>
</comment>
<proteinExistence type="inferred from homology"/>
<dbReference type="EMBL" id="JBIPKE010000020">
    <property type="protein sequence ID" value="MFH6985492.1"/>
    <property type="molecule type" value="Genomic_DNA"/>
</dbReference>
<evidence type="ECO:0000259" key="8">
    <source>
        <dbReference type="Pfam" id="PF04613"/>
    </source>
</evidence>
<name>A0ABW7NDR4_9BACT</name>
<dbReference type="HAMAP" id="MF_00523">
    <property type="entry name" value="LpxD"/>
    <property type="match status" value="1"/>
</dbReference>
<organism evidence="9 10">
    <name type="scientific">Marinoscillum luteum</name>
    <dbReference type="NCBI Taxonomy" id="861051"/>
    <lineage>
        <taxon>Bacteria</taxon>
        <taxon>Pseudomonadati</taxon>
        <taxon>Bacteroidota</taxon>
        <taxon>Cytophagia</taxon>
        <taxon>Cytophagales</taxon>
        <taxon>Reichenbachiellaceae</taxon>
        <taxon>Marinoscillum</taxon>
    </lineage>
</organism>
<keyword evidence="4 7" id="KW-0677">Repeat</keyword>
<dbReference type="InterPro" id="IPR007691">
    <property type="entry name" value="LpxD"/>
</dbReference>
<evidence type="ECO:0000256" key="7">
    <source>
        <dbReference type="HAMAP-Rule" id="MF_00523"/>
    </source>
</evidence>
<comment type="subunit">
    <text evidence="7">Homotrimer.</text>
</comment>
<comment type="similarity">
    <text evidence="7">Belongs to the transferase hexapeptide repeat family. LpxD subfamily.</text>
</comment>
<dbReference type="SUPFAM" id="SSF51161">
    <property type="entry name" value="Trimeric LpxA-like enzymes"/>
    <property type="match status" value="1"/>
</dbReference>
<dbReference type="NCBIfam" id="TIGR01853">
    <property type="entry name" value="lipid_A_lpxD"/>
    <property type="match status" value="1"/>
</dbReference>
<dbReference type="InterPro" id="IPR020573">
    <property type="entry name" value="UDP_GlcNAc_AcTrfase_non-rep"/>
</dbReference>
<evidence type="ECO:0000256" key="1">
    <source>
        <dbReference type="ARBA" id="ARBA00022516"/>
    </source>
</evidence>
<dbReference type="RefSeq" id="WP_395418937.1">
    <property type="nucleotide sequence ID" value="NZ_JBIPKE010000020.1"/>
</dbReference>
<dbReference type="Pfam" id="PF00132">
    <property type="entry name" value="Hexapep"/>
    <property type="match status" value="2"/>
</dbReference>
<dbReference type="Pfam" id="PF04613">
    <property type="entry name" value="LpxD"/>
    <property type="match status" value="1"/>
</dbReference>
<dbReference type="Gene3D" id="2.160.10.10">
    <property type="entry name" value="Hexapeptide repeat proteins"/>
    <property type="match status" value="1"/>
</dbReference>
<keyword evidence="5 7" id="KW-0443">Lipid metabolism</keyword>
<feature type="active site" description="Proton acceptor" evidence="7">
    <location>
        <position position="242"/>
    </location>
</feature>
<dbReference type="NCBIfam" id="NF002060">
    <property type="entry name" value="PRK00892.1"/>
    <property type="match status" value="1"/>
</dbReference>
<keyword evidence="10" id="KW-1185">Reference proteome</keyword>
<keyword evidence="6 7" id="KW-0012">Acyltransferase</keyword>
<evidence type="ECO:0000313" key="10">
    <source>
        <dbReference type="Proteomes" id="UP001610063"/>
    </source>
</evidence>
<dbReference type="EC" id="2.3.1.191" evidence="7"/>
<protein>
    <recommendedName>
        <fullName evidence="7">UDP-3-O-acylglucosamine N-acyltransferase</fullName>
        <ecNumber evidence="7">2.3.1.191</ecNumber>
    </recommendedName>
</protein>
<keyword evidence="2 7" id="KW-0441">Lipid A biosynthesis</keyword>
<accession>A0ABW7NDR4</accession>
<evidence type="ECO:0000256" key="4">
    <source>
        <dbReference type="ARBA" id="ARBA00022737"/>
    </source>
</evidence>
<evidence type="ECO:0000256" key="5">
    <source>
        <dbReference type="ARBA" id="ARBA00023098"/>
    </source>
</evidence>
<sequence length="348" mass="37242">MNLTVGQIAEILNGEVAGDPNILILGISSLEDAQCDSVSFLANPKYEQHLYNTHAAAVIVGVDFVPKQSTKTVLIRVNDPYLSFTALQAEYQRLTILKKTGIEAPVHLGTDFSHSDGLYLGAFAYIGDHVTIGKNVKIHPQVHIGDHCTIGDHTIIYPGAKIYERTIIGAYCNIQAGAVIGSHGFGFAPKPDGSYQNIPQTGNVELGNHVDIGANTTIDCATLGTTRIEDGVKIDNLVQIAHNVEIGKHTVIAAQTGISGSAKVGKHVMIGGQVGTVGHIHIADHTKVGARSGVTKSTKSDQILFGVPAMDRHGYLKSYAIYKKLPELMACIQELEQKILNLTPNSPK</sequence>
<comment type="pathway">
    <text evidence="7">Bacterial outer membrane biogenesis; LPS lipid A biosynthesis.</text>
</comment>
<dbReference type="CDD" id="cd03352">
    <property type="entry name" value="LbH_LpxD"/>
    <property type="match status" value="1"/>
</dbReference>
<dbReference type="InterPro" id="IPR011004">
    <property type="entry name" value="Trimer_LpxA-like_sf"/>
</dbReference>
<dbReference type="Proteomes" id="UP001610063">
    <property type="component" value="Unassembled WGS sequence"/>
</dbReference>
<dbReference type="InterPro" id="IPR001451">
    <property type="entry name" value="Hexapep"/>
</dbReference>
<dbReference type="GO" id="GO:0103118">
    <property type="term" value="F:UDP-3-O-[(3R)-3-hydroxyacyl]-glucosamine N-acyltransferase activity"/>
    <property type="evidence" value="ECO:0007669"/>
    <property type="project" value="UniProtKB-EC"/>
</dbReference>
<dbReference type="PANTHER" id="PTHR43378:SF2">
    <property type="entry name" value="UDP-3-O-ACYLGLUCOSAMINE N-ACYLTRANSFERASE 1, MITOCHONDRIAL-RELATED"/>
    <property type="match status" value="1"/>
</dbReference>
<feature type="domain" description="UDP-3-O-[3-hydroxymyristoyl] glucosamine N-acyltransferase non-repeat region" evidence="8">
    <location>
        <begin position="22"/>
        <end position="87"/>
    </location>
</feature>
<dbReference type="PANTHER" id="PTHR43378">
    <property type="entry name" value="UDP-3-O-ACYLGLUCOSAMINE N-ACYLTRANSFERASE"/>
    <property type="match status" value="1"/>
</dbReference>
<evidence type="ECO:0000313" key="9">
    <source>
        <dbReference type="EMBL" id="MFH6985492.1"/>
    </source>
</evidence>